<dbReference type="GO" id="GO:0009254">
    <property type="term" value="P:peptidoglycan turnover"/>
    <property type="evidence" value="ECO:0007669"/>
    <property type="project" value="TreeGrafter"/>
</dbReference>
<dbReference type="Gene3D" id="3.30.420.40">
    <property type="match status" value="1"/>
</dbReference>
<dbReference type="EMBL" id="JAVRJZ010000021">
    <property type="protein sequence ID" value="KAK2704896.1"/>
    <property type="molecule type" value="Genomic_DNA"/>
</dbReference>
<proteinExistence type="inferred from homology"/>
<dbReference type="SUPFAM" id="SSF53697">
    <property type="entry name" value="SIS domain"/>
    <property type="match status" value="1"/>
</dbReference>
<dbReference type="AlphaFoldDB" id="A0AA88HFY6"/>
<dbReference type="InterPro" id="IPR005486">
    <property type="entry name" value="Glucokinase_regulatory_CS"/>
</dbReference>
<dbReference type="Pfam" id="PF22645">
    <property type="entry name" value="GKRP_SIS_N"/>
    <property type="match status" value="1"/>
</dbReference>
<name>A0AA88HFY6_ARTSF</name>
<dbReference type="InterPro" id="IPR001347">
    <property type="entry name" value="SIS_dom"/>
</dbReference>
<dbReference type="GO" id="GO:0097367">
    <property type="term" value="F:carbohydrate derivative binding"/>
    <property type="evidence" value="ECO:0007669"/>
    <property type="project" value="InterPro"/>
</dbReference>
<accession>A0AA88HFY6</accession>
<dbReference type="NCBIfam" id="NF003915">
    <property type="entry name" value="PRK05441.1"/>
    <property type="match status" value="1"/>
</dbReference>
<evidence type="ECO:0000313" key="4">
    <source>
        <dbReference type="EMBL" id="KAK2704896.1"/>
    </source>
</evidence>
<evidence type="ECO:0000256" key="1">
    <source>
        <dbReference type="ARBA" id="ARBA00023239"/>
    </source>
</evidence>
<evidence type="ECO:0000313" key="5">
    <source>
        <dbReference type="Proteomes" id="UP001187531"/>
    </source>
</evidence>
<reference evidence="4" key="1">
    <citation type="submission" date="2023-07" db="EMBL/GenBank/DDBJ databases">
        <title>Chromosome-level genome assembly of Artemia franciscana.</title>
        <authorList>
            <person name="Jo E."/>
        </authorList>
    </citation>
    <scope>NUCLEOTIDE SEQUENCE</scope>
    <source>
        <tissue evidence="4">Whole body</tissue>
    </source>
</reference>
<feature type="domain" description="SIS" evidence="3">
    <location>
        <begin position="236"/>
        <end position="399"/>
    </location>
</feature>
<dbReference type="InterPro" id="IPR043129">
    <property type="entry name" value="ATPase_NBD"/>
</dbReference>
<dbReference type="NCBIfam" id="NF009222">
    <property type="entry name" value="PRK12570.1"/>
    <property type="match status" value="1"/>
</dbReference>
<comment type="caution">
    <text evidence="4">The sequence shown here is derived from an EMBL/GenBank/DDBJ whole genome shotgun (WGS) entry which is preliminary data.</text>
</comment>
<keyword evidence="1" id="KW-0456">Lyase</keyword>
<keyword evidence="2" id="KW-0119">Carbohydrate metabolism</keyword>
<dbReference type="GO" id="GO:0046348">
    <property type="term" value="P:amino sugar catabolic process"/>
    <property type="evidence" value="ECO:0007669"/>
    <property type="project" value="InterPro"/>
</dbReference>
<evidence type="ECO:0000256" key="2">
    <source>
        <dbReference type="ARBA" id="ARBA00023277"/>
    </source>
</evidence>
<dbReference type="InterPro" id="IPR005488">
    <property type="entry name" value="Etherase_MurQ"/>
</dbReference>
<dbReference type="PANTHER" id="PTHR10088:SF4">
    <property type="entry name" value="GLUCOKINASE REGULATORY PROTEIN"/>
    <property type="match status" value="1"/>
</dbReference>
<sequence>MILIGECGSTKSEWSVINSDESYRLTTCGINPVLQDTEEIIDTIQVVKNFFESRKIRPNHVFFYGAGCGLKDYKAKVRFALESELSADHIEVESDLLGAARGLFGKEEGIACIIGTGSNSCHFREGKIQESIPPLGIFLGDEGSGGNLGKTVIKKYLRRQLPEEVSNKLCKAFPEISTAEVLRKPRMNYTEASSKYNDLELKTTRELLESINEEDKTVALAVEKAISQIEALIESIVERMKHNGRLFYIGAGTSGRLGIVDASECPPTYGVPHGLVVGLIAGGDSAIRRAVEFAEDDPEQGWKDLQAHNINSTDTVIGIAASGRTPYVVGAVQKAKSNRINTGCITCNLQTALAKSCDYPIEVIVGPEFVSGSSRMKAGTAQKMVLNMISTSVMIRLGRIKGNRMVDMSLSNAKLVNRGIRMVQELLGIEEDEAKELIDKHRNVRNVLNASRS</sequence>
<dbReference type="InterPro" id="IPR040190">
    <property type="entry name" value="MURQ/GCKR"/>
</dbReference>
<dbReference type="PROSITE" id="PS01272">
    <property type="entry name" value="GCKR"/>
    <property type="match status" value="1"/>
</dbReference>
<dbReference type="InterPro" id="IPR046348">
    <property type="entry name" value="SIS_dom_sf"/>
</dbReference>
<gene>
    <name evidence="4" type="ORF">QYM36_017068</name>
</gene>
<dbReference type="FunFam" id="3.40.50.10490:FF:000014">
    <property type="entry name" value="N-acetylmuramic acid 6-phosphate etherase"/>
    <property type="match status" value="1"/>
</dbReference>
<dbReference type="NCBIfam" id="TIGR00274">
    <property type="entry name" value="N-acetylmuramic acid 6-phosphate etherase"/>
    <property type="match status" value="1"/>
</dbReference>
<dbReference type="Gene3D" id="1.10.720.160">
    <property type="match status" value="1"/>
</dbReference>
<dbReference type="SUPFAM" id="SSF53067">
    <property type="entry name" value="Actin-like ATPase domain"/>
    <property type="match status" value="2"/>
</dbReference>
<evidence type="ECO:0000259" key="3">
    <source>
        <dbReference type="PROSITE" id="PS51464"/>
    </source>
</evidence>
<dbReference type="PANTHER" id="PTHR10088">
    <property type="entry name" value="GLUCOKINASE REGULATORY PROTEIN"/>
    <property type="match status" value="1"/>
</dbReference>
<dbReference type="GO" id="GO:0016835">
    <property type="term" value="F:carbon-oxygen lyase activity"/>
    <property type="evidence" value="ECO:0007669"/>
    <property type="project" value="InterPro"/>
</dbReference>
<protein>
    <recommendedName>
        <fullName evidence="3">SIS domain-containing protein</fullName>
    </recommendedName>
</protein>
<dbReference type="HAMAP" id="MF_00068">
    <property type="entry name" value="MurQ"/>
    <property type="match status" value="1"/>
</dbReference>
<dbReference type="Gene3D" id="3.40.50.10490">
    <property type="entry name" value="Glucose-6-phosphate isomerase like protein, domain 1"/>
    <property type="match status" value="1"/>
</dbReference>
<dbReference type="CDD" id="cd05007">
    <property type="entry name" value="SIS_Etherase"/>
    <property type="match status" value="1"/>
</dbReference>
<dbReference type="Proteomes" id="UP001187531">
    <property type="component" value="Unassembled WGS sequence"/>
</dbReference>
<organism evidence="4 5">
    <name type="scientific">Artemia franciscana</name>
    <name type="common">Brine shrimp</name>
    <name type="synonym">Artemia sanfranciscana</name>
    <dbReference type="NCBI Taxonomy" id="6661"/>
    <lineage>
        <taxon>Eukaryota</taxon>
        <taxon>Metazoa</taxon>
        <taxon>Ecdysozoa</taxon>
        <taxon>Arthropoda</taxon>
        <taxon>Crustacea</taxon>
        <taxon>Branchiopoda</taxon>
        <taxon>Anostraca</taxon>
        <taxon>Artemiidae</taxon>
        <taxon>Artemia</taxon>
    </lineage>
</organism>
<dbReference type="PROSITE" id="PS51464">
    <property type="entry name" value="SIS"/>
    <property type="match status" value="1"/>
</dbReference>
<dbReference type="GO" id="GO:0016803">
    <property type="term" value="F:ether hydrolase activity"/>
    <property type="evidence" value="ECO:0007669"/>
    <property type="project" value="TreeGrafter"/>
</dbReference>
<keyword evidence="5" id="KW-1185">Reference proteome</keyword>